<proteinExistence type="predicted"/>
<evidence type="ECO:0000313" key="2">
    <source>
        <dbReference type="Proteomes" id="UP000494106"/>
    </source>
</evidence>
<dbReference type="EMBL" id="CADEBC010000858">
    <property type="protein sequence ID" value="CAB3261328.1"/>
    <property type="molecule type" value="Genomic_DNA"/>
</dbReference>
<dbReference type="OrthoDB" id="2668416at2759"/>
<accession>A0A8S1BVT1</accession>
<name>A0A8S1BVT1_ARCPL</name>
<reference evidence="1 2" key="1">
    <citation type="submission" date="2020-04" db="EMBL/GenBank/DDBJ databases">
        <authorList>
            <person name="Wallbank WR R."/>
            <person name="Pardo Diaz C."/>
            <person name="Kozak K."/>
            <person name="Martin S."/>
            <person name="Jiggins C."/>
            <person name="Moest M."/>
            <person name="Warren A I."/>
            <person name="Byers J.R.P. K."/>
            <person name="Montejo-Kovacevich G."/>
            <person name="Yen C E."/>
        </authorList>
    </citation>
    <scope>NUCLEOTIDE SEQUENCE [LARGE SCALE GENOMIC DNA]</scope>
</reference>
<evidence type="ECO:0008006" key="3">
    <source>
        <dbReference type="Google" id="ProtNLM"/>
    </source>
</evidence>
<dbReference type="AlphaFoldDB" id="A0A8S1BVT1"/>
<sequence>MLPIATTRTTAPLKHGMSLLLAPGVGAGRRRLGFVPRAVGRYLMNANEWKAIGADFEKRWNFPNCLGAVDGKHIKIKPPPGSGSYFFNYKHFHSQVLMAIANANYELIYFHFVARSGILNNEINLDLDNIAPVVMACCALHNFLRRENPDTYSPQNSFDREDYENGEMQNGLQSNLFGLERRRGSGFQSATENRNLFVKLLKWNRWSSVAEQLHIE</sequence>
<dbReference type="Proteomes" id="UP000494106">
    <property type="component" value="Unassembled WGS sequence"/>
</dbReference>
<protein>
    <recommendedName>
        <fullName evidence="3">DDE Tnp4 domain-containing protein</fullName>
    </recommendedName>
</protein>
<comment type="caution">
    <text evidence="1">The sequence shown here is derived from an EMBL/GenBank/DDBJ whole genome shotgun (WGS) entry which is preliminary data.</text>
</comment>
<keyword evidence="2" id="KW-1185">Reference proteome</keyword>
<organism evidence="1 2">
    <name type="scientific">Arctia plantaginis</name>
    <name type="common">Wood tiger moth</name>
    <name type="synonym">Phalaena plantaginis</name>
    <dbReference type="NCBI Taxonomy" id="874455"/>
    <lineage>
        <taxon>Eukaryota</taxon>
        <taxon>Metazoa</taxon>
        <taxon>Ecdysozoa</taxon>
        <taxon>Arthropoda</taxon>
        <taxon>Hexapoda</taxon>
        <taxon>Insecta</taxon>
        <taxon>Pterygota</taxon>
        <taxon>Neoptera</taxon>
        <taxon>Endopterygota</taxon>
        <taxon>Lepidoptera</taxon>
        <taxon>Glossata</taxon>
        <taxon>Ditrysia</taxon>
        <taxon>Noctuoidea</taxon>
        <taxon>Erebidae</taxon>
        <taxon>Arctiinae</taxon>
        <taxon>Arctia</taxon>
    </lineage>
</organism>
<gene>
    <name evidence="1" type="ORF">APLA_LOCUS17787</name>
</gene>
<evidence type="ECO:0000313" key="1">
    <source>
        <dbReference type="EMBL" id="CAB3261328.1"/>
    </source>
</evidence>